<dbReference type="EMBL" id="CP094970">
    <property type="protein sequence ID" value="UYM07196.1"/>
    <property type="molecule type" value="Genomic_DNA"/>
</dbReference>
<dbReference type="RefSeq" id="WP_271636147.1">
    <property type="nucleotide sequence ID" value="NZ_CP094970.1"/>
</dbReference>
<gene>
    <name evidence="2" type="ORF">L0C25_09000</name>
</gene>
<feature type="signal peptide" evidence="1">
    <location>
        <begin position="1"/>
        <end position="19"/>
    </location>
</feature>
<proteinExistence type="predicted"/>
<dbReference type="AlphaFoldDB" id="A0AA46YN75"/>
<feature type="chain" id="PRO_5041219085" description="Secreted protein" evidence="1">
    <location>
        <begin position="20"/>
        <end position="136"/>
    </location>
</feature>
<sequence>MRRPLISAGAACATAIATIAVMSGAPSTASVPVDSGTDSAYGCSLWALADVVDGKPEIYAGGGVNCDPAEAKLITVSLYQDGQLVHEATSECGMTTACATNTPTAFNPDGLQEWCARTWSGGDLSNPPPAWSCFWD</sequence>
<dbReference type="KEGG" id="sgrg:L0C25_09000"/>
<accession>A0AA46YN75</accession>
<evidence type="ECO:0000313" key="2">
    <source>
        <dbReference type="EMBL" id="UYM07196.1"/>
    </source>
</evidence>
<keyword evidence="3" id="KW-1185">Reference proteome</keyword>
<keyword evidence="1" id="KW-0732">Signal</keyword>
<dbReference type="Proteomes" id="UP001164390">
    <property type="component" value="Chromosome"/>
</dbReference>
<organism evidence="2 3">
    <name type="scientific">Solicola gregarius</name>
    <dbReference type="NCBI Taxonomy" id="2908642"/>
    <lineage>
        <taxon>Bacteria</taxon>
        <taxon>Bacillati</taxon>
        <taxon>Actinomycetota</taxon>
        <taxon>Actinomycetes</taxon>
        <taxon>Propionibacteriales</taxon>
        <taxon>Nocardioidaceae</taxon>
        <taxon>Solicola</taxon>
    </lineage>
</organism>
<evidence type="ECO:0008006" key="4">
    <source>
        <dbReference type="Google" id="ProtNLM"/>
    </source>
</evidence>
<name>A0AA46YN75_9ACTN</name>
<protein>
    <recommendedName>
        <fullName evidence="4">Secreted protein</fullName>
    </recommendedName>
</protein>
<reference evidence="2" key="1">
    <citation type="submission" date="2022-01" db="EMBL/GenBank/DDBJ databases">
        <title>Nocardioidaceae gen. sp. A5X3R13.</title>
        <authorList>
            <person name="Lopez Marin M.A."/>
            <person name="Uhlik O."/>
        </authorList>
    </citation>
    <scope>NUCLEOTIDE SEQUENCE</scope>
    <source>
        <strain evidence="2">A5X3R13</strain>
    </source>
</reference>
<evidence type="ECO:0000313" key="3">
    <source>
        <dbReference type="Proteomes" id="UP001164390"/>
    </source>
</evidence>
<evidence type="ECO:0000256" key="1">
    <source>
        <dbReference type="SAM" id="SignalP"/>
    </source>
</evidence>